<gene>
    <name evidence="2" type="ORF">BKA16_002801</name>
</gene>
<feature type="domain" description="VOC" evidence="1">
    <location>
        <begin position="6"/>
        <end position="116"/>
    </location>
</feature>
<dbReference type="PROSITE" id="PS51819">
    <property type="entry name" value="VOC"/>
    <property type="match status" value="1"/>
</dbReference>
<protein>
    <submittedName>
        <fullName evidence="2">Putative enzyme related to lactoylglutathione lyase</fullName>
    </submittedName>
</protein>
<name>A0A840F459_9ACTN</name>
<dbReference type="CDD" id="cd06587">
    <property type="entry name" value="VOC"/>
    <property type="match status" value="1"/>
</dbReference>
<evidence type="ECO:0000259" key="1">
    <source>
        <dbReference type="PROSITE" id="PS51819"/>
    </source>
</evidence>
<dbReference type="Gene3D" id="3.10.180.10">
    <property type="entry name" value="2,3-Dihydroxybiphenyl 1,2-Dioxygenase, domain 1"/>
    <property type="match status" value="1"/>
</dbReference>
<dbReference type="EMBL" id="JACIFP010000001">
    <property type="protein sequence ID" value="MBB4136249.1"/>
    <property type="molecule type" value="Genomic_DNA"/>
</dbReference>
<dbReference type="InterPro" id="IPR041581">
    <property type="entry name" value="Glyoxalase_6"/>
</dbReference>
<dbReference type="InterPro" id="IPR037523">
    <property type="entry name" value="VOC_core"/>
</dbReference>
<sequence length="121" mass="13166">MLALEGPEPCRLLTGDVDRTAAFWQRALQLTVGRRQPDRIELVDGGHRVRVIVGRVMPPRPRIRVRLTAFDSQDVTAAVERLIALGASTPRPPYPAVPGRAVVVDPDGNTIEITAAVDTPI</sequence>
<comment type="caution">
    <text evidence="2">The sequence shown here is derived from an EMBL/GenBank/DDBJ whole genome shotgun (WGS) entry which is preliminary data.</text>
</comment>
<dbReference type="InterPro" id="IPR029068">
    <property type="entry name" value="Glyas_Bleomycin-R_OHBP_Dase"/>
</dbReference>
<keyword evidence="3" id="KW-1185">Reference proteome</keyword>
<dbReference type="SUPFAM" id="SSF54593">
    <property type="entry name" value="Glyoxalase/Bleomycin resistance protein/Dihydroxybiphenyl dioxygenase"/>
    <property type="match status" value="1"/>
</dbReference>
<evidence type="ECO:0000313" key="2">
    <source>
        <dbReference type="EMBL" id="MBB4136249.1"/>
    </source>
</evidence>
<reference evidence="2 3" key="1">
    <citation type="submission" date="2020-08" db="EMBL/GenBank/DDBJ databases">
        <title>Sequencing the genomes of 1000 actinobacteria strains.</title>
        <authorList>
            <person name="Klenk H.-P."/>
        </authorList>
    </citation>
    <scope>NUCLEOTIDE SEQUENCE [LARGE SCALE GENOMIC DNA]</scope>
    <source>
        <strain evidence="2 3">DSM 45298</strain>
    </source>
</reference>
<evidence type="ECO:0000313" key="3">
    <source>
        <dbReference type="Proteomes" id="UP000551501"/>
    </source>
</evidence>
<dbReference type="Pfam" id="PF18029">
    <property type="entry name" value="Glyoxalase_6"/>
    <property type="match status" value="1"/>
</dbReference>
<dbReference type="RefSeq" id="WP_183371205.1">
    <property type="nucleotide sequence ID" value="NZ_BAABHL010000090.1"/>
</dbReference>
<accession>A0A840F459</accession>
<organism evidence="2 3">
    <name type="scientific">Gordonia humi</name>
    <dbReference type="NCBI Taxonomy" id="686429"/>
    <lineage>
        <taxon>Bacteria</taxon>
        <taxon>Bacillati</taxon>
        <taxon>Actinomycetota</taxon>
        <taxon>Actinomycetes</taxon>
        <taxon>Mycobacteriales</taxon>
        <taxon>Gordoniaceae</taxon>
        <taxon>Gordonia</taxon>
    </lineage>
</organism>
<dbReference type="Proteomes" id="UP000551501">
    <property type="component" value="Unassembled WGS sequence"/>
</dbReference>
<proteinExistence type="predicted"/>
<dbReference type="GO" id="GO:0016829">
    <property type="term" value="F:lyase activity"/>
    <property type="evidence" value="ECO:0007669"/>
    <property type="project" value="UniProtKB-KW"/>
</dbReference>
<keyword evidence="2" id="KW-0456">Lyase</keyword>
<dbReference type="AlphaFoldDB" id="A0A840F459"/>